<dbReference type="AlphaFoldDB" id="A0A1Y1YFA6"/>
<evidence type="ECO:0000313" key="2">
    <source>
        <dbReference type="EMBL" id="ORX96638.1"/>
    </source>
</evidence>
<protein>
    <submittedName>
        <fullName evidence="2">Heterokaryon incompatibility protein-domain-containing protein</fullName>
    </submittedName>
</protein>
<dbReference type="PANTHER" id="PTHR24148">
    <property type="entry name" value="ANKYRIN REPEAT DOMAIN-CONTAINING PROTEIN 39 HOMOLOG-RELATED"/>
    <property type="match status" value="1"/>
</dbReference>
<dbReference type="EMBL" id="MCFA01000251">
    <property type="protein sequence ID" value="ORX96638.1"/>
    <property type="molecule type" value="Genomic_DNA"/>
</dbReference>
<dbReference type="PANTHER" id="PTHR24148:SF73">
    <property type="entry name" value="HET DOMAIN PROTEIN (AFU_ORTHOLOGUE AFUA_8G01020)"/>
    <property type="match status" value="1"/>
</dbReference>
<dbReference type="Pfam" id="PF06985">
    <property type="entry name" value="HET"/>
    <property type="match status" value="1"/>
</dbReference>
<evidence type="ECO:0000313" key="3">
    <source>
        <dbReference type="Proteomes" id="UP000193144"/>
    </source>
</evidence>
<name>A0A1Y1YFA6_9PLEO</name>
<dbReference type="InterPro" id="IPR010730">
    <property type="entry name" value="HET"/>
</dbReference>
<dbReference type="OrthoDB" id="2157530at2759"/>
<keyword evidence="3" id="KW-1185">Reference proteome</keyword>
<reference evidence="2 3" key="1">
    <citation type="submission" date="2016-07" db="EMBL/GenBank/DDBJ databases">
        <title>Pervasive Adenine N6-methylation of Active Genes in Fungi.</title>
        <authorList>
            <consortium name="DOE Joint Genome Institute"/>
            <person name="Mondo S.J."/>
            <person name="Dannebaum R.O."/>
            <person name="Kuo R.C."/>
            <person name="Labutti K."/>
            <person name="Haridas S."/>
            <person name="Kuo A."/>
            <person name="Salamov A."/>
            <person name="Ahrendt S.R."/>
            <person name="Lipzen A."/>
            <person name="Sullivan W."/>
            <person name="Andreopoulos W.B."/>
            <person name="Clum A."/>
            <person name="Lindquist E."/>
            <person name="Daum C."/>
            <person name="Ramamoorthy G.K."/>
            <person name="Gryganskyi A."/>
            <person name="Culley D."/>
            <person name="Magnuson J.K."/>
            <person name="James T.Y."/>
            <person name="O'Malley M.A."/>
            <person name="Stajich J.E."/>
            <person name="Spatafora J.W."/>
            <person name="Visel A."/>
            <person name="Grigoriev I.V."/>
        </authorList>
    </citation>
    <scope>NUCLEOTIDE SEQUENCE [LARGE SCALE GENOMIC DNA]</scope>
    <source>
        <strain evidence="2 3">CBS 115471</strain>
    </source>
</reference>
<accession>A0A1Y1YFA6</accession>
<dbReference type="InterPro" id="IPR052895">
    <property type="entry name" value="HetReg/Transcr_Mod"/>
</dbReference>
<dbReference type="Proteomes" id="UP000193144">
    <property type="component" value="Unassembled WGS sequence"/>
</dbReference>
<feature type="domain" description="Heterokaryon incompatibility" evidence="1">
    <location>
        <begin position="73"/>
        <end position="204"/>
    </location>
</feature>
<proteinExistence type="predicted"/>
<sequence length="207" mass="23539">MVPPLEGVPGPREITHPGHPLALYSELPIYPPNGIKAAAQRTTIRLIELKPAFMGDSILCNMYSVSLQDNPQFTALSYTWGESKKTHIIHVRGFEIPVTSNLCQALVRLRKPDRSITLWVDALCINQDHLEERNDQVKQMPKIYSAAQEVVAWLGESTKESDAAMRLVTLPPKILERYSQSITQREMNDLLCRAYWTRVWVIQELAC</sequence>
<organism evidence="2 3">
    <name type="scientific">Clohesyomyces aquaticus</name>
    <dbReference type="NCBI Taxonomy" id="1231657"/>
    <lineage>
        <taxon>Eukaryota</taxon>
        <taxon>Fungi</taxon>
        <taxon>Dikarya</taxon>
        <taxon>Ascomycota</taxon>
        <taxon>Pezizomycotina</taxon>
        <taxon>Dothideomycetes</taxon>
        <taxon>Pleosporomycetidae</taxon>
        <taxon>Pleosporales</taxon>
        <taxon>Lindgomycetaceae</taxon>
        <taxon>Clohesyomyces</taxon>
    </lineage>
</organism>
<gene>
    <name evidence="2" type="ORF">BCR34DRAFT_497570</name>
</gene>
<evidence type="ECO:0000259" key="1">
    <source>
        <dbReference type="Pfam" id="PF06985"/>
    </source>
</evidence>
<dbReference type="STRING" id="1231657.A0A1Y1YFA6"/>
<comment type="caution">
    <text evidence="2">The sequence shown here is derived from an EMBL/GenBank/DDBJ whole genome shotgun (WGS) entry which is preliminary data.</text>
</comment>
<feature type="non-terminal residue" evidence="2">
    <location>
        <position position="207"/>
    </location>
</feature>